<organism evidence="2">
    <name type="scientific">Anguilla anguilla</name>
    <name type="common">European freshwater eel</name>
    <name type="synonym">Muraena anguilla</name>
    <dbReference type="NCBI Taxonomy" id="7936"/>
    <lineage>
        <taxon>Eukaryota</taxon>
        <taxon>Metazoa</taxon>
        <taxon>Chordata</taxon>
        <taxon>Craniata</taxon>
        <taxon>Vertebrata</taxon>
        <taxon>Euteleostomi</taxon>
        <taxon>Actinopterygii</taxon>
        <taxon>Neopterygii</taxon>
        <taxon>Teleostei</taxon>
        <taxon>Anguilliformes</taxon>
        <taxon>Anguillidae</taxon>
        <taxon>Anguilla</taxon>
    </lineage>
</organism>
<feature type="region of interest" description="Disordered" evidence="1">
    <location>
        <begin position="1"/>
        <end position="39"/>
    </location>
</feature>
<evidence type="ECO:0000256" key="1">
    <source>
        <dbReference type="SAM" id="MobiDB-lite"/>
    </source>
</evidence>
<sequence>MGNRSSRIYKGQQLSEKMADGSKEASGLGMADGSKKVSAHEVKPGVLIEISRKNNHMKTGPCAWQK</sequence>
<evidence type="ECO:0000313" key="2">
    <source>
        <dbReference type="EMBL" id="JAH25494.1"/>
    </source>
</evidence>
<name>A0A0E9R8R7_ANGAN</name>
<proteinExistence type="predicted"/>
<dbReference type="AlphaFoldDB" id="A0A0E9R8R7"/>
<reference evidence="2" key="1">
    <citation type="submission" date="2014-11" db="EMBL/GenBank/DDBJ databases">
        <authorList>
            <person name="Amaro Gonzalez C."/>
        </authorList>
    </citation>
    <scope>NUCLEOTIDE SEQUENCE</scope>
</reference>
<protein>
    <submittedName>
        <fullName evidence="2">Uncharacterized protein</fullName>
    </submittedName>
</protein>
<reference evidence="2" key="2">
    <citation type="journal article" date="2015" name="Fish Shellfish Immunol.">
        <title>Early steps in the European eel (Anguilla anguilla)-Vibrio vulnificus interaction in the gills: Role of the RtxA13 toxin.</title>
        <authorList>
            <person name="Callol A."/>
            <person name="Pajuelo D."/>
            <person name="Ebbesson L."/>
            <person name="Teles M."/>
            <person name="MacKenzie S."/>
            <person name="Amaro C."/>
        </authorList>
    </citation>
    <scope>NUCLEOTIDE SEQUENCE</scope>
</reference>
<dbReference type="EMBL" id="GBXM01083083">
    <property type="protein sequence ID" value="JAH25494.1"/>
    <property type="molecule type" value="Transcribed_RNA"/>
</dbReference>
<accession>A0A0E9R8R7</accession>